<accession>A0A5K4EV74</accession>
<dbReference type="FunCoup" id="A0A5K4EV74">
    <property type="interactions" value="1168"/>
</dbReference>
<evidence type="ECO:0000259" key="5">
    <source>
        <dbReference type="Pfam" id="PF04118"/>
    </source>
</evidence>
<dbReference type="STRING" id="6183.A0A5K4EV74"/>
<dbReference type="InterPro" id="IPR056457">
    <property type="entry name" value="DOP1_C"/>
</dbReference>
<dbReference type="PANTHER" id="PTHR14042">
    <property type="entry name" value="DOPEY-RELATED"/>
    <property type="match status" value="1"/>
</dbReference>
<sequence>MVTQFCMKTLATVSAVMSAIGMAIGNLVDLPPTLTSEDTLYLSAFNECEGHMDDLDLPKDAKYKSFIAQVDKSLKSFEYSTEWADLISALGRLIKVIQSNTKCGYVPRSFVIGKRLAQCLHPALPAGVHCKALECYDVIFRTIGPERVAYDLYVYGPGLFALLEPSAMTVKSPLFDIYEEHLLPLGKLLHPSFLGLLKGLLPGLEPGAEFSERGNRMLEMFSSSVGSAFFYTCLWELLIRCPSIRQYGISFILNHLNKRKLLNNQSYIYGLDKNILVESLCCLFGDSVLLVQRDALDFILLALPIHFYSKITPTTECNPFQFITSQSLTVKDFAKLCTASLSILLRRDASLNRRLFVWLKGGQSVEGMVMDSLDNQVGVSQSMTWADIVMDKVGDKDVLALNGKHESNSQRYFKLYSQIILTEAVRRLIHNPTCLPVPYQLNENHLNFSTKSTFGSDLSALVIERSISERPFRILVGLIDHPDIGHGLLDNLLLDIMWYTYESYSKLHWQTTCSMMNSIQMQKSSHRDFTLTISNLVNRPSLCDKQLPSNMINLIKDYVFIRDSVKSSSLRIDNQGRTLEYDGTTLNNNNNNLVDREDSIPSNDSNIKKLSTQNSNHHHHHPTITTNNNVVDEFLRTSHLFFSNISSEFLWKFIENQFTKLLNVSPTVTVNTMIGSIECSDWQQSSLKLSFNQWCSVIHFLLNCLPMDMYPNVRSHYLPHLITHLTNCLVEKLRVNYDLHYHDHQSLLSKEGSFSEYKLTSLEWASIINCLDTIVHHIREYAVTVFDQLSSPVNFKRQVESLLSNNNNNSSNFSQYNEINSNDDVADGHDNQISEELMMIAEAVGQFRRFLGIFCIHVLNFSPVKMNEFIQRICTEPCQHDGIIISNEGEINKMNGNKDDNYEDVLDKEGTKEKSQENSVLKHNYQVSSSSSSSVSCIDLFAQICRLIVEMSSFPLSIIHQCKNSSMSPRIISNSKSDLNILDLFGGELKRNADTGCFILPQWLVCLLYASCDLDNFNIKSIALYTLIELFHAAVSIHGWSTEFTYYSNDINTTTTTTTTDNNNSSEQIHPGNNNENGDKVVPMDDKHDEVNRGMRLVFPVLSGELISYLSQKTNLFTYLGVSLWRYLSPEYSTYHDDTTSLLVRLHQLAPPLPKSVAFQLTPGLSGFPSNISSCIEGFILSQMLSSDLDIKIDAHSRFILLWHLLRYYGSRVQSNIHPLTNSSTNTSVNQFPVTKRSLHSSVHDSFRLSGVSNFIAAVSWRRGFLGLTGDSKVGNSDLSSPGLGLYDIPFYRCTLLLLDNLDYDNPLGPIGSIGLTNLLSSHISQCNLNKNEQNIDNNEELDQMDHPISFGNSILREQSIIWLEKALRTGQIDRLIAPILAILLHPSTARISLKSHVLKHYCQQMKVSKSSNSLNSSSKSVYTADIDCKPPSYEEVVNKMNSTSINSESPHNNSIHTEKPLDLMNSIRAKFQRFHSTTDLLNKTGVTNEIRTSKQEAAEAVLNSVLSMRLMQDEKNHSLLDYVTDWHHDSRSLSMLPVNDHLLVYLQNYDSNQVIYAFSRLRSILSIAPGLFVRSLASCTMNSMFCYNLYGLKFIELLSRHRRSMAGCNFFAAASSEELSQSQQNYTNLLELIIDLCLQYMCSYLPFITVTTTTTPTVNTTVVDDDDHNNRTTSSMNNTSKSSIQFSHRFGYSKREFRANQYVQNTAAEILTLIVEQLISIQDECFNPSLINSTLKSNSSLPNVKNTSSGTRIPELSSSSVYLTGSTNPNIVPPNTITFSSMIQQANGRRLVQNTIHHTCLPSVVLHCLASCIMKVHWPKTDKNWSDYSMPNGIKQLPICLQLILVNDILSSLSKSFQTAQLQTLLKLFNAILHLKPWYGYCDRMSLVKHHQISQQNCQTSTELCNSSNHLLWPVSPSFLLLDNELTSYDLLTHYMTDIWSIACNKLPNALNHEPLFRANCLTTLWWSSSSKSSSSMISIEKDQVNLFIELLSIGLLSPSPPSSSNDNSNYTSFFTARLDLHSIWYSFIFKSLSYWGWFIGSLIRITVKQICSSLNKLCDRAYQDIKTRHMNCTRRSQLSNTSDWELLPPDYTLTVLALIQGICHTFLLSVGNSSLLLTSSRKVNSLQQPNASLRGGGNPPTVSQLTGLPDSIEGALEIAEILYHHKLNPPNSSGPIPEVSNTVPAFDPLFPSPLTENVDHCSNTINFVSMNNPSVDNVSNSEPSVILTSGIADDKVETTEMSVHSPSSTVIFLNRVKNSKNVNIKDDVLNPELHPYVQAQMEVLRLMPDIISSISFLWNTLNQSPFCQLNKGNFYKSTCTMTSRYPDKEHWSLLNAPIPSERLSPLISLGSATLVRGAIRRLLKPIATQHPDLLLITTAVAWPNTTFDIETGGLLAGVDALINYGPLDMLIPVRMKRDNGTSEMYSIPLLQKQISLLDLISGRTYDDKHYGPIISSTILINNLRDSIRRPLNNSFLVPIINTIQCSYHSTLTSSTMGSYSPSQEIQTSLITSGSRVMSNTNSGINLIRLQTNLLHLFYAWLIMKSDFISSDLLLILIRDLINLPTIINYNHTNIMNITTSTTTTTTTSSILGLSPAGIFILIKIFSKFLETSNFSDDKREQKELQELCHRLLETTAAIAASALHQPSWFRKTLQVRQLDGDLTNSCTYSQPSNSIDLTDRISLSGSEVFEPINKSDQIRSGSSDLTNSHSFGQFNNASDSLDDVEQSFVKDLYDKSISLPLPSSCYSKSRHSSVNLLSNEITRIRMRSDVTIQAIELLTENMAIFLDLVYKSDEKDRVSTFLNNILCNIFPYLRVRTLNNSDHFTVASKLIASISSYQYTRKSWRRDVLDLFYEPIFFQMSPVALQSWNLIIDNLMTQDKSTFKEALARLVFAQPGGLNLFTSKESEYDQRAACLKKLSYLVYASEPDQYAKAMPDLLERLAECLRLGQGIIPVVHTQVFLFARVLISRMSAIQLNSLWPIVVPELFLTFKSLSQAIQECVSKIQSRKVKPDTTTSSSSSSFLSTSQMNLYISACKLLATSLLYPEYRLPQFSYYQWAFVKDLTFDHLTNQEEMTNVTTLNNDNNRRTSFLPFLSDVLTQIEKLQEVDISNGIDVISTEASSNLYQSCFSILALDKLVNIYSLKPFFESLHNSSNIDSSRNSFNDIPILDSFLLELAIEASLAQEFPEMIPSR</sequence>
<dbReference type="Pfam" id="PF24598">
    <property type="entry name" value="DOP1_C"/>
    <property type="match status" value="1"/>
</dbReference>
<evidence type="ECO:0000256" key="4">
    <source>
        <dbReference type="SAM" id="MobiDB-lite"/>
    </source>
</evidence>
<dbReference type="InterPro" id="IPR007249">
    <property type="entry name" value="DOP1_N"/>
</dbReference>
<dbReference type="GO" id="GO:0015031">
    <property type="term" value="P:protein transport"/>
    <property type="evidence" value="ECO:0007669"/>
    <property type="project" value="UniProtKB-KW"/>
</dbReference>
<keyword evidence="2" id="KW-0653">Protein transport</keyword>
<feature type="compositionally biased region" description="Polar residues" evidence="4">
    <location>
        <begin position="1066"/>
        <end position="1076"/>
    </location>
</feature>
<feature type="domain" description="DOP1-like C-terminal" evidence="6">
    <location>
        <begin position="2767"/>
        <end position="3079"/>
    </location>
</feature>
<feature type="domain" description="DOP1-like TPR" evidence="7">
    <location>
        <begin position="1539"/>
        <end position="1651"/>
    </location>
</feature>
<feature type="domain" description="DOP1 N-terminal" evidence="5">
    <location>
        <begin position="60"/>
        <end position="361"/>
    </location>
</feature>
<evidence type="ECO:0000256" key="3">
    <source>
        <dbReference type="ARBA" id="ARBA00046326"/>
    </source>
</evidence>
<dbReference type="GO" id="GO:0005802">
    <property type="term" value="C:trans-Golgi network"/>
    <property type="evidence" value="ECO:0007669"/>
    <property type="project" value="TreeGrafter"/>
</dbReference>
<feature type="region of interest" description="Disordered" evidence="4">
    <location>
        <begin position="1057"/>
        <end position="1081"/>
    </location>
</feature>
<dbReference type="GO" id="GO:0005768">
    <property type="term" value="C:endosome"/>
    <property type="evidence" value="ECO:0007669"/>
    <property type="project" value="TreeGrafter"/>
</dbReference>
<dbReference type="Pfam" id="PF04118">
    <property type="entry name" value="Dopey_N"/>
    <property type="match status" value="1"/>
</dbReference>
<keyword evidence="1" id="KW-0813">Transport</keyword>
<reference evidence="8" key="1">
    <citation type="submission" date="2019-11" db="UniProtKB">
        <authorList>
            <consortium name="WormBaseParasite"/>
        </authorList>
    </citation>
    <scope>IDENTIFICATION</scope>
    <source>
        <strain evidence="8">Puerto Rican</strain>
    </source>
</reference>
<dbReference type="ExpressionAtlas" id="A0A5K4EV74">
    <property type="expression patterns" value="baseline"/>
</dbReference>
<evidence type="ECO:0000256" key="2">
    <source>
        <dbReference type="ARBA" id="ARBA00022927"/>
    </source>
</evidence>
<feature type="domain" description="DOP1-like TPR" evidence="7">
    <location>
        <begin position="2021"/>
        <end position="2110"/>
    </location>
</feature>
<dbReference type="GO" id="GO:0006895">
    <property type="term" value="P:Golgi to endosome transport"/>
    <property type="evidence" value="ECO:0007669"/>
    <property type="project" value="InterPro"/>
</dbReference>
<protein>
    <submittedName>
        <fullName evidence="8">Dopey-related</fullName>
    </submittedName>
</protein>
<dbReference type="GO" id="GO:0005829">
    <property type="term" value="C:cytosol"/>
    <property type="evidence" value="ECO:0007669"/>
    <property type="project" value="GOC"/>
</dbReference>
<feature type="compositionally biased region" description="Polar residues" evidence="4">
    <location>
        <begin position="600"/>
        <end position="611"/>
    </location>
</feature>
<dbReference type="InParanoid" id="A0A5K4EV74"/>
<dbReference type="Pfam" id="PF24601">
    <property type="entry name" value="TPR_DOP1"/>
    <property type="match status" value="2"/>
</dbReference>
<feature type="region of interest" description="Disordered" evidence="4">
    <location>
        <begin position="588"/>
        <end position="623"/>
    </location>
</feature>
<name>A0A5K4EV74_SCHMA</name>
<dbReference type="PANTHER" id="PTHR14042:SF24">
    <property type="entry name" value="PROTEIN DOPEY-1 HOMOLOG"/>
    <property type="match status" value="1"/>
</dbReference>
<proteinExistence type="inferred from homology"/>
<comment type="similarity">
    <text evidence="3">Belongs to the DOP1 family.</text>
</comment>
<dbReference type="WBParaSite" id="Smp_164130.2">
    <property type="protein sequence ID" value="Smp_164130.2"/>
    <property type="gene ID" value="Smp_164130"/>
</dbReference>
<evidence type="ECO:0000259" key="7">
    <source>
        <dbReference type="Pfam" id="PF24601"/>
    </source>
</evidence>
<evidence type="ECO:0000259" key="6">
    <source>
        <dbReference type="Pfam" id="PF24598"/>
    </source>
</evidence>
<dbReference type="InterPro" id="IPR040314">
    <property type="entry name" value="DOP1"/>
</dbReference>
<dbReference type="InterPro" id="IPR056459">
    <property type="entry name" value="TPR_DOP1"/>
</dbReference>
<evidence type="ECO:0000313" key="8">
    <source>
        <dbReference type="WBParaSite" id="Smp_164130.2"/>
    </source>
</evidence>
<organism evidence="8">
    <name type="scientific">Schistosoma mansoni</name>
    <name type="common">Blood fluke</name>
    <dbReference type="NCBI Taxonomy" id="6183"/>
    <lineage>
        <taxon>Eukaryota</taxon>
        <taxon>Metazoa</taxon>
        <taxon>Spiralia</taxon>
        <taxon>Lophotrochozoa</taxon>
        <taxon>Platyhelminthes</taxon>
        <taxon>Trematoda</taxon>
        <taxon>Digenea</taxon>
        <taxon>Strigeidida</taxon>
        <taxon>Schistosomatoidea</taxon>
        <taxon>Schistosomatidae</taxon>
        <taxon>Schistosoma</taxon>
    </lineage>
</organism>
<evidence type="ECO:0000256" key="1">
    <source>
        <dbReference type="ARBA" id="ARBA00022448"/>
    </source>
</evidence>